<comment type="similarity">
    <text evidence="1 8">Belongs to the CoaE family.</text>
</comment>
<comment type="function">
    <text evidence="8">Catalyzes the phosphorylation of the 3'-hydroxyl group of dephosphocoenzyme A to form coenzyme A.</text>
</comment>
<keyword evidence="7 8" id="KW-0173">Coenzyme A biosynthesis</keyword>
<name>A0A1T5KKQ6_9FIRM</name>
<evidence type="ECO:0000256" key="1">
    <source>
        <dbReference type="ARBA" id="ARBA00009018"/>
    </source>
</evidence>
<evidence type="ECO:0000256" key="3">
    <source>
        <dbReference type="ARBA" id="ARBA00022679"/>
    </source>
</evidence>
<evidence type="ECO:0000256" key="2">
    <source>
        <dbReference type="ARBA" id="ARBA00022490"/>
    </source>
</evidence>
<evidence type="ECO:0000313" key="11">
    <source>
        <dbReference type="Proteomes" id="UP000190285"/>
    </source>
</evidence>
<dbReference type="InterPro" id="IPR001977">
    <property type="entry name" value="Depp_CoAkinase"/>
</dbReference>
<dbReference type="FunFam" id="3.40.50.300:FF:000991">
    <property type="entry name" value="Dephospho-CoA kinase"/>
    <property type="match status" value="1"/>
</dbReference>
<dbReference type="EMBL" id="FUZT01000004">
    <property type="protein sequence ID" value="SKC64253.1"/>
    <property type="molecule type" value="Genomic_DNA"/>
</dbReference>
<evidence type="ECO:0000256" key="6">
    <source>
        <dbReference type="ARBA" id="ARBA00022840"/>
    </source>
</evidence>
<gene>
    <name evidence="8" type="primary">coaE</name>
    <name evidence="10" type="ORF">SAMN02194393_01912</name>
</gene>
<dbReference type="SUPFAM" id="SSF52540">
    <property type="entry name" value="P-loop containing nucleoside triphosphate hydrolases"/>
    <property type="match status" value="1"/>
</dbReference>
<accession>A0A1T5KKQ6</accession>
<dbReference type="AlphaFoldDB" id="A0A1T5KKQ6"/>
<dbReference type="OrthoDB" id="9812943at2"/>
<keyword evidence="5 8" id="KW-0418">Kinase</keyword>
<dbReference type="EC" id="2.7.1.24" evidence="8 9"/>
<dbReference type="GO" id="GO:0015937">
    <property type="term" value="P:coenzyme A biosynthetic process"/>
    <property type="evidence" value="ECO:0007669"/>
    <property type="project" value="UniProtKB-UniRule"/>
</dbReference>
<dbReference type="GO" id="GO:0005524">
    <property type="term" value="F:ATP binding"/>
    <property type="evidence" value="ECO:0007669"/>
    <property type="project" value="UniProtKB-UniRule"/>
</dbReference>
<comment type="pathway">
    <text evidence="8">Cofactor biosynthesis; coenzyme A biosynthesis; CoA from (R)-pantothenate: step 5/5.</text>
</comment>
<dbReference type="NCBIfam" id="TIGR00152">
    <property type="entry name" value="dephospho-CoA kinase"/>
    <property type="match status" value="1"/>
</dbReference>
<keyword evidence="6 8" id="KW-0067">ATP-binding</keyword>
<dbReference type="CDD" id="cd02022">
    <property type="entry name" value="DPCK"/>
    <property type="match status" value="1"/>
</dbReference>
<dbReference type="PROSITE" id="PS51219">
    <property type="entry name" value="DPCK"/>
    <property type="match status" value="1"/>
</dbReference>
<dbReference type="RefSeq" id="WP_079491153.1">
    <property type="nucleotide sequence ID" value="NZ_FUZT01000004.1"/>
</dbReference>
<dbReference type="InterPro" id="IPR027417">
    <property type="entry name" value="P-loop_NTPase"/>
</dbReference>
<dbReference type="GO" id="GO:0005737">
    <property type="term" value="C:cytoplasm"/>
    <property type="evidence" value="ECO:0007669"/>
    <property type="project" value="UniProtKB-SubCell"/>
</dbReference>
<keyword evidence="4 8" id="KW-0547">Nucleotide-binding</keyword>
<dbReference type="GO" id="GO:0004140">
    <property type="term" value="F:dephospho-CoA kinase activity"/>
    <property type="evidence" value="ECO:0007669"/>
    <property type="project" value="UniProtKB-UniRule"/>
</dbReference>
<protein>
    <recommendedName>
        <fullName evidence="8 9">Dephospho-CoA kinase</fullName>
        <ecNumber evidence="8 9">2.7.1.24</ecNumber>
    </recommendedName>
    <alternativeName>
        <fullName evidence="8">Dephosphocoenzyme A kinase</fullName>
    </alternativeName>
</protein>
<evidence type="ECO:0000256" key="8">
    <source>
        <dbReference type="HAMAP-Rule" id="MF_00376"/>
    </source>
</evidence>
<evidence type="ECO:0000256" key="4">
    <source>
        <dbReference type="ARBA" id="ARBA00022741"/>
    </source>
</evidence>
<feature type="binding site" evidence="8">
    <location>
        <begin position="11"/>
        <end position="16"/>
    </location>
    <ligand>
        <name>ATP</name>
        <dbReference type="ChEBI" id="CHEBI:30616"/>
    </ligand>
</feature>
<evidence type="ECO:0000256" key="7">
    <source>
        <dbReference type="ARBA" id="ARBA00022993"/>
    </source>
</evidence>
<reference evidence="10 11" key="1">
    <citation type="submission" date="2017-02" db="EMBL/GenBank/DDBJ databases">
        <authorList>
            <person name="Peterson S.W."/>
        </authorList>
    </citation>
    <scope>NUCLEOTIDE SEQUENCE [LARGE SCALE GENOMIC DNA]</scope>
    <source>
        <strain evidence="10 11">M1</strain>
    </source>
</reference>
<keyword evidence="2 8" id="KW-0963">Cytoplasm</keyword>
<evidence type="ECO:0000313" key="10">
    <source>
        <dbReference type="EMBL" id="SKC64253.1"/>
    </source>
</evidence>
<dbReference type="PANTHER" id="PTHR10695:SF46">
    <property type="entry name" value="BIFUNCTIONAL COENZYME A SYNTHASE-RELATED"/>
    <property type="match status" value="1"/>
</dbReference>
<keyword evidence="11" id="KW-1185">Reference proteome</keyword>
<dbReference type="UniPathway" id="UPA00241">
    <property type="reaction ID" value="UER00356"/>
</dbReference>
<dbReference type="Pfam" id="PF01121">
    <property type="entry name" value="CoaE"/>
    <property type="match status" value="1"/>
</dbReference>
<dbReference type="STRING" id="36842.SAMN02194393_01912"/>
<proteinExistence type="inferred from homology"/>
<comment type="subcellular location">
    <subcellularLocation>
        <location evidence="8">Cytoplasm</location>
    </subcellularLocation>
</comment>
<dbReference type="HAMAP" id="MF_00376">
    <property type="entry name" value="Dephospho_CoA_kinase"/>
    <property type="match status" value="1"/>
</dbReference>
<evidence type="ECO:0000256" key="5">
    <source>
        <dbReference type="ARBA" id="ARBA00022777"/>
    </source>
</evidence>
<comment type="catalytic activity">
    <reaction evidence="8">
        <text>3'-dephospho-CoA + ATP = ADP + CoA + H(+)</text>
        <dbReference type="Rhea" id="RHEA:18245"/>
        <dbReference type="ChEBI" id="CHEBI:15378"/>
        <dbReference type="ChEBI" id="CHEBI:30616"/>
        <dbReference type="ChEBI" id="CHEBI:57287"/>
        <dbReference type="ChEBI" id="CHEBI:57328"/>
        <dbReference type="ChEBI" id="CHEBI:456216"/>
        <dbReference type="EC" id="2.7.1.24"/>
    </reaction>
</comment>
<dbReference type="Proteomes" id="UP000190285">
    <property type="component" value="Unassembled WGS sequence"/>
</dbReference>
<evidence type="ECO:0000256" key="9">
    <source>
        <dbReference type="NCBIfam" id="TIGR00152"/>
    </source>
</evidence>
<dbReference type="Gene3D" id="3.40.50.300">
    <property type="entry name" value="P-loop containing nucleotide triphosphate hydrolases"/>
    <property type="match status" value="1"/>
</dbReference>
<sequence length="196" mass="22613">MKIIGLTGGIATGKSTVSKCLRQLGGTVIDADIVAREIVEKGEPALKEIIDFFGKEVVDNNGNLKRKELGSIVFSDPEKLQVLNNITHRKIIKKIEDKIEYYRHLNNLKAIFIDAALLIEMKMYILTDEIWLVDTNRETQLKRLMLRDNLSVEKAMDRIKAQMSLEQKRKYADIIINNTKDFDYLKKQVEDLYNKI</sequence>
<dbReference type="PANTHER" id="PTHR10695">
    <property type="entry name" value="DEPHOSPHO-COA KINASE-RELATED"/>
    <property type="match status" value="1"/>
</dbReference>
<keyword evidence="3 8" id="KW-0808">Transferase</keyword>
<organism evidence="10 11">
    <name type="scientific">Maledivibacter halophilus</name>
    <dbReference type="NCBI Taxonomy" id="36842"/>
    <lineage>
        <taxon>Bacteria</taxon>
        <taxon>Bacillati</taxon>
        <taxon>Bacillota</taxon>
        <taxon>Clostridia</taxon>
        <taxon>Peptostreptococcales</taxon>
        <taxon>Caminicellaceae</taxon>
        <taxon>Maledivibacter</taxon>
    </lineage>
</organism>